<gene>
    <name evidence="1" type="ORF">ACFOZ4_16255</name>
</gene>
<dbReference type="Proteomes" id="UP001595816">
    <property type="component" value="Unassembled WGS sequence"/>
</dbReference>
<organism evidence="1 2">
    <name type="scientific">Hamadaea flava</name>
    <dbReference type="NCBI Taxonomy" id="1742688"/>
    <lineage>
        <taxon>Bacteria</taxon>
        <taxon>Bacillati</taxon>
        <taxon>Actinomycetota</taxon>
        <taxon>Actinomycetes</taxon>
        <taxon>Micromonosporales</taxon>
        <taxon>Micromonosporaceae</taxon>
        <taxon>Hamadaea</taxon>
    </lineage>
</organism>
<keyword evidence="2" id="KW-1185">Reference proteome</keyword>
<comment type="caution">
    <text evidence="1">The sequence shown here is derived from an EMBL/GenBank/DDBJ whole genome shotgun (WGS) entry which is preliminary data.</text>
</comment>
<dbReference type="RefSeq" id="WP_253753760.1">
    <property type="nucleotide sequence ID" value="NZ_JAMZDZ010000001.1"/>
</dbReference>
<dbReference type="EMBL" id="JBHSAY010000009">
    <property type="protein sequence ID" value="MFC4132164.1"/>
    <property type="molecule type" value="Genomic_DNA"/>
</dbReference>
<accession>A0ABV8LQZ0</accession>
<evidence type="ECO:0000313" key="1">
    <source>
        <dbReference type="EMBL" id="MFC4132164.1"/>
    </source>
</evidence>
<protein>
    <submittedName>
        <fullName evidence="1">Uncharacterized protein</fullName>
    </submittedName>
</protein>
<name>A0ABV8LQZ0_9ACTN</name>
<sequence>MSDSLHDLEIQVAAELALQAASHPEDALARPVTEWQFDPADAQREQVGLRSLLGAIEALERDAPRADAAESGLDT</sequence>
<reference evidence="2" key="1">
    <citation type="journal article" date="2019" name="Int. J. Syst. Evol. Microbiol.">
        <title>The Global Catalogue of Microorganisms (GCM) 10K type strain sequencing project: providing services to taxonomists for standard genome sequencing and annotation.</title>
        <authorList>
            <consortium name="The Broad Institute Genomics Platform"/>
            <consortium name="The Broad Institute Genome Sequencing Center for Infectious Disease"/>
            <person name="Wu L."/>
            <person name="Ma J."/>
        </authorList>
    </citation>
    <scope>NUCLEOTIDE SEQUENCE [LARGE SCALE GENOMIC DNA]</scope>
    <source>
        <strain evidence="2">CGMCC 4.7289</strain>
    </source>
</reference>
<proteinExistence type="predicted"/>
<evidence type="ECO:0000313" key="2">
    <source>
        <dbReference type="Proteomes" id="UP001595816"/>
    </source>
</evidence>